<dbReference type="CDD" id="cd14279">
    <property type="entry name" value="CUE"/>
    <property type="match status" value="1"/>
</dbReference>
<dbReference type="GO" id="GO:0004519">
    <property type="term" value="F:endonuclease activity"/>
    <property type="evidence" value="ECO:0007669"/>
    <property type="project" value="TreeGrafter"/>
</dbReference>
<protein>
    <recommendedName>
        <fullName evidence="6">Smr domain-containing protein</fullName>
    </recommendedName>
</protein>
<feature type="domain" description="CUE" evidence="3">
    <location>
        <begin position="135"/>
        <end position="178"/>
    </location>
</feature>
<sequence>MDDGEYLRLEKEYCPPIDTSLFAALYHEHVSNNAPTHELRTALDSIKDIALADENVTFDPSGSSGWQDGESSHDSSERAQSWHGDATSASTEDTDLSTISQVLESLDLAGSSKGYETNTVDLTTERDWAELQTLTPLEKARLLKEMFHDAKDFDINYILKKADNDIEKAVDELLNQTLLKHEDLDGGGTNIKKGIEAFTEPAIGARGRRARKKQKQVLRRRSSIPAATAPIIPQYLRRAPSPTSDTPTTRSSSNYSIPPPRSTDAALRTARTHALTQAQAAHRKAKSNPLYGGAAAYYSSEYRESSAALRQVEAAGADELVKRQSRQGEVDLHGVNVGDAKRIANKKVEEWWDREGREWARVGKVMGGGLRIITGVGRHSESGKGQLGPAVKGMLSRDGWKLEEGQGVIEVVGKMRR</sequence>
<dbReference type="Gene3D" id="3.30.1370.110">
    <property type="match status" value="1"/>
</dbReference>
<feature type="region of interest" description="Disordered" evidence="1">
    <location>
        <begin position="237"/>
        <end position="263"/>
    </location>
</feature>
<dbReference type="Proteomes" id="UP001276659">
    <property type="component" value="Unassembled WGS sequence"/>
</dbReference>
<proteinExistence type="predicted"/>
<feature type="region of interest" description="Disordered" evidence="1">
    <location>
        <begin position="58"/>
        <end position="95"/>
    </location>
</feature>
<comment type="caution">
    <text evidence="4">The sequence shown here is derived from an EMBL/GenBank/DDBJ whole genome shotgun (WGS) entry which is preliminary data.</text>
</comment>
<evidence type="ECO:0000256" key="1">
    <source>
        <dbReference type="SAM" id="MobiDB-lite"/>
    </source>
</evidence>
<accession>A0AAD9ZBN0</accession>
<dbReference type="PROSITE" id="PS50828">
    <property type="entry name" value="SMR"/>
    <property type="match status" value="1"/>
</dbReference>
<dbReference type="PANTHER" id="PTHR46535">
    <property type="entry name" value="NEDD4-BINDING PROTEIN 2"/>
    <property type="match status" value="1"/>
</dbReference>
<dbReference type="AlphaFoldDB" id="A0AAD9ZBN0"/>
<gene>
    <name evidence="4" type="ORF">OEA41_002465</name>
</gene>
<dbReference type="InterPro" id="IPR003892">
    <property type="entry name" value="CUE"/>
</dbReference>
<dbReference type="PROSITE" id="PS51140">
    <property type="entry name" value="CUE"/>
    <property type="match status" value="1"/>
</dbReference>
<evidence type="ECO:0008006" key="6">
    <source>
        <dbReference type="Google" id="ProtNLM"/>
    </source>
</evidence>
<dbReference type="InterPro" id="IPR002625">
    <property type="entry name" value="Smr_dom"/>
</dbReference>
<dbReference type="InterPro" id="IPR036063">
    <property type="entry name" value="Smr_dom_sf"/>
</dbReference>
<dbReference type="EMBL" id="JASNWA010000006">
    <property type="protein sequence ID" value="KAK3175219.1"/>
    <property type="molecule type" value="Genomic_DNA"/>
</dbReference>
<dbReference type="GO" id="GO:0043130">
    <property type="term" value="F:ubiquitin binding"/>
    <property type="evidence" value="ECO:0007669"/>
    <property type="project" value="InterPro"/>
</dbReference>
<feature type="compositionally biased region" description="Low complexity" evidence="1">
    <location>
        <begin position="237"/>
        <end position="253"/>
    </location>
</feature>
<organism evidence="4 5">
    <name type="scientific">Lepraria neglecta</name>
    <dbReference type="NCBI Taxonomy" id="209136"/>
    <lineage>
        <taxon>Eukaryota</taxon>
        <taxon>Fungi</taxon>
        <taxon>Dikarya</taxon>
        <taxon>Ascomycota</taxon>
        <taxon>Pezizomycotina</taxon>
        <taxon>Lecanoromycetes</taxon>
        <taxon>OSLEUM clade</taxon>
        <taxon>Lecanoromycetidae</taxon>
        <taxon>Lecanorales</taxon>
        <taxon>Lecanorineae</taxon>
        <taxon>Stereocaulaceae</taxon>
        <taxon>Lepraria</taxon>
    </lineage>
</organism>
<reference evidence="4" key="1">
    <citation type="submission" date="2022-11" db="EMBL/GenBank/DDBJ databases">
        <title>Chromosomal genome sequence assembly and mating type (MAT) locus characterization of the leprose asexual lichenized fungus Lepraria neglecta (Nyl.) Erichsen.</title>
        <authorList>
            <person name="Allen J.L."/>
            <person name="Pfeffer B."/>
        </authorList>
    </citation>
    <scope>NUCLEOTIDE SEQUENCE</scope>
    <source>
        <strain evidence="4">Allen 5258</strain>
    </source>
</reference>
<evidence type="ECO:0000259" key="3">
    <source>
        <dbReference type="PROSITE" id="PS51140"/>
    </source>
</evidence>
<dbReference type="SMART" id="SM00463">
    <property type="entry name" value="SMR"/>
    <property type="match status" value="1"/>
</dbReference>
<dbReference type="InterPro" id="IPR052772">
    <property type="entry name" value="Endo/PolyKinase_Domain-Protein"/>
</dbReference>
<dbReference type="PANTHER" id="PTHR46535:SF1">
    <property type="entry name" value="NEDD4-BINDING PROTEIN 2"/>
    <property type="match status" value="1"/>
</dbReference>
<keyword evidence="5" id="KW-1185">Reference proteome</keyword>
<name>A0AAD9ZBN0_9LECA</name>
<evidence type="ECO:0000313" key="5">
    <source>
        <dbReference type="Proteomes" id="UP001276659"/>
    </source>
</evidence>
<dbReference type="GO" id="GO:0005634">
    <property type="term" value="C:nucleus"/>
    <property type="evidence" value="ECO:0007669"/>
    <property type="project" value="TreeGrafter"/>
</dbReference>
<evidence type="ECO:0000259" key="2">
    <source>
        <dbReference type="PROSITE" id="PS50828"/>
    </source>
</evidence>
<dbReference type="SUPFAM" id="SSF160443">
    <property type="entry name" value="SMR domain-like"/>
    <property type="match status" value="1"/>
</dbReference>
<feature type="domain" description="Smr" evidence="2">
    <location>
        <begin position="330"/>
        <end position="412"/>
    </location>
</feature>
<evidence type="ECO:0000313" key="4">
    <source>
        <dbReference type="EMBL" id="KAK3175219.1"/>
    </source>
</evidence>